<dbReference type="OrthoDB" id="6077919at2759"/>
<keyword evidence="6" id="KW-0732">Signal</keyword>
<feature type="chain" id="PRO_5035181248" description="C2H2-type domain-containing protein" evidence="6">
    <location>
        <begin position="22"/>
        <end position="104"/>
    </location>
</feature>
<evidence type="ECO:0000313" key="9">
    <source>
        <dbReference type="Proteomes" id="UP000746747"/>
    </source>
</evidence>
<organism evidence="8 9">
    <name type="scientific">Cercopithifilaria johnstoni</name>
    <dbReference type="NCBI Taxonomy" id="2874296"/>
    <lineage>
        <taxon>Eukaryota</taxon>
        <taxon>Metazoa</taxon>
        <taxon>Ecdysozoa</taxon>
        <taxon>Nematoda</taxon>
        <taxon>Chromadorea</taxon>
        <taxon>Rhabditida</taxon>
        <taxon>Spirurina</taxon>
        <taxon>Spiruromorpha</taxon>
        <taxon>Filarioidea</taxon>
        <taxon>Onchocercidae</taxon>
        <taxon>Cercopithifilaria</taxon>
    </lineage>
</organism>
<feature type="domain" description="C2H2-type" evidence="7">
    <location>
        <begin position="52"/>
        <end position="79"/>
    </location>
</feature>
<dbReference type="FunFam" id="3.30.160.60:FF:000634">
    <property type="entry name" value="Zinc finger X-chromosomal protein"/>
    <property type="match status" value="1"/>
</dbReference>
<keyword evidence="3 5" id="KW-0863">Zinc-finger</keyword>
<evidence type="ECO:0000256" key="5">
    <source>
        <dbReference type="PROSITE-ProRule" id="PRU00042"/>
    </source>
</evidence>
<dbReference type="InterPro" id="IPR013087">
    <property type="entry name" value="Znf_C2H2_type"/>
</dbReference>
<keyword evidence="4" id="KW-0862">Zinc</keyword>
<dbReference type="PROSITE" id="PS00028">
    <property type="entry name" value="ZINC_FINGER_C2H2_1"/>
    <property type="match status" value="1"/>
</dbReference>
<dbReference type="Proteomes" id="UP000746747">
    <property type="component" value="Unassembled WGS sequence"/>
</dbReference>
<evidence type="ECO:0000256" key="1">
    <source>
        <dbReference type="ARBA" id="ARBA00022723"/>
    </source>
</evidence>
<keyword evidence="9" id="KW-1185">Reference proteome</keyword>
<evidence type="ECO:0000256" key="4">
    <source>
        <dbReference type="ARBA" id="ARBA00022833"/>
    </source>
</evidence>
<proteinExistence type="predicted"/>
<evidence type="ECO:0000256" key="6">
    <source>
        <dbReference type="SAM" id="SignalP"/>
    </source>
</evidence>
<dbReference type="SUPFAM" id="SSF57667">
    <property type="entry name" value="beta-beta-alpha zinc fingers"/>
    <property type="match status" value="1"/>
</dbReference>
<evidence type="ECO:0000256" key="2">
    <source>
        <dbReference type="ARBA" id="ARBA00022737"/>
    </source>
</evidence>
<keyword evidence="1" id="KW-0479">Metal-binding</keyword>
<accession>A0A8J2PVQ8</accession>
<evidence type="ECO:0000259" key="7">
    <source>
        <dbReference type="PROSITE" id="PS50157"/>
    </source>
</evidence>
<name>A0A8J2PVQ8_9BILA</name>
<comment type="caution">
    <text evidence="8">The sequence shown here is derived from an EMBL/GenBank/DDBJ whole genome shotgun (WGS) entry which is preliminary data.</text>
</comment>
<feature type="signal peptide" evidence="6">
    <location>
        <begin position="1"/>
        <end position="21"/>
    </location>
</feature>
<dbReference type="AlphaFoldDB" id="A0A8J2PVQ8"/>
<dbReference type="InterPro" id="IPR036236">
    <property type="entry name" value="Znf_C2H2_sf"/>
</dbReference>
<protein>
    <recommendedName>
        <fullName evidence="7">C2H2-type domain-containing protein</fullName>
    </recommendedName>
</protein>
<evidence type="ECO:0000256" key="3">
    <source>
        <dbReference type="ARBA" id="ARBA00022771"/>
    </source>
</evidence>
<dbReference type="PROSITE" id="PS50157">
    <property type="entry name" value="ZINC_FINGER_C2H2_2"/>
    <property type="match status" value="1"/>
</dbReference>
<gene>
    <name evidence="8" type="ORF">CJOHNSTONI_LOCUS649</name>
</gene>
<dbReference type="EMBL" id="CAKAEH010000173">
    <property type="protein sequence ID" value="CAG9530125.1"/>
    <property type="molecule type" value="Genomic_DNA"/>
</dbReference>
<dbReference type="SMART" id="SM00355">
    <property type="entry name" value="ZnF_C2H2"/>
    <property type="match status" value="1"/>
</dbReference>
<evidence type="ECO:0000313" key="8">
    <source>
        <dbReference type="EMBL" id="CAG9530125.1"/>
    </source>
</evidence>
<keyword evidence="2" id="KW-0677">Repeat</keyword>
<dbReference type="GO" id="GO:0008270">
    <property type="term" value="F:zinc ion binding"/>
    <property type="evidence" value="ECO:0007669"/>
    <property type="project" value="UniProtKB-KW"/>
</dbReference>
<reference evidence="8" key="1">
    <citation type="submission" date="2021-09" db="EMBL/GenBank/DDBJ databases">
        <authorList>
            <consortium name="Pathogen Informatics"/>
        </authorList>
    </citation>
    <scope>NUCLEOTIDE SEQUENCE</scope>
</reference>
<dbReference type="Gene3D" id="3.30.160.60">
    <property type="entry name" value="Classic Zinc Finger"/>
    <property type="match status" value="1"/>
</dbReference>
<sequence length="104" mass="12077">MYLSYLVLLVLPLYVAQIVVSNEGDWSMQADLRNDNEIRTVADDCKANEKRYKCEICDKQLGYAGSLKRHKMIHTGEKNYICKRTEETPSDARKRAIIQMLHVQ</sequence>